<keyword evidence="2" id="KW-1133">Transmembrane helix</keyword>
<evidence type="ECO:0008006" key="5">
    <source>
        <dbReference type="Google" id="ProtNLM"/>
    </source>
</evidence>
<dbReference type="Proteomes" id="UP000599074">
    <property type="component" value="Unassembled WGS sequence"/>
</dbReference>
<reference evidence="3" key="1">
    <citation type="submission" date="2021-01" db="EMBL/GenBank/DDBJ databases">
        <title>Whole genome shotgun sequence of Planosporangium mesophilum NBRC 109066.</title>
        <authorList>
            <person name="Komaki H."/>
            <person name="Tamura T."/>
        </authorList>
    </citation>
    <scope>NUCLEOTIDE SEQUENCE</scope>
    <source>
        <strain evidence="3">NBRC 109066</strain>
    </source>
</reference>
<protein>
    <recommendedName>
        <fullName evidence="5">Gram-positive cocci surface proteins LPxTG domain-containing protein</fullName>
    </recommendedName>
</protein>
<organism evidence="3 4">
    <name type="scientific">Planosporangium mesophilum</name>
    <dbReference type="NCBI Taxonomy" id="689768"/>
    <lineage>
        <taxon>Bacteria</taxon>
        <taxon>Bacillati</taxon>
        <taxon>Actinomycetota</taxon>
        <taxon>Actinomycetes</taxon>
        <taxon>Micromonosporales</taxon>
        <taxon>Micromonosporaceae</taxon>
        <taxon>Planosporangium</taxon>
    </lineage>
</organism>
<evidence type="ECO:0000313" key="4">
    <source>
        <dbReference type="Proteomes" id="UP000599074"/>
    </source>
</evidence>
<evidence type="ECO:0000313" key="3">
    <source>
        <dbReference type="EMBL" id="GII25676.1"/>
    </source>
</evidence>
<evidence type="ECO:0000256" key="1">
    <source>
        <dbReference type="SAM" id="MobiDB-lite"/>
    </source>
</evidence>
<dbReference type="RefSeq" id="WP_168118161.1">
    <property type="nucleotide sequence ID" value="NZ_BOON01000055.1"/>
</dbReference>
<keyword evidence="2" id="KW-0812">Transmembrane</keyword>
<accession>A0A8J3THM9</accession>
<name>A0A8J3THM9_9ACTN</name>
<dbReference type="AlphaFoldDB" id="A0A8J3THM9"/>
<feature type="compositionally biased region" description="Pro residues" evidence="1">
    <location>
        <begin position="83"/>
        <end position="111"/>
    </location>
</feature>
<evidence type="ECO:0000256" key="2">
    <source>
        <dbReference type="SAM" id="Phobius"/>
    </source>
</evidence>
<gene>
    <name evidence="3" type="ORF">Pme01_52730</name>
</gene>
<feature type="compositionally biased region" description="Low complexity" evidence="1">
    <location>
        <begin position="53"/>
        <end position="82"/>
    </location>
</feature>
<comment type="caution">
    <text evidence="3">The sequence shown here is derived from an EMBL/GenBank/DDBJ whole genome shotgun (WGS) entry which is preliminary data.</text>
</comment>
<keyword evidence="4" id="KW-1185">Reference proteome</keyword>
<sequence length="155" mass="15164">MHKPIDNGSPRHAENPGRLRRGAGLRLFAVLAFAVLALGATGGVASAQEDDPSGSPSAATMPTASSPAPTQSPFPTASSPAPTQSPTPTPTPTTPTPTPTPTPTTPAPTPTGAPVTGGGGTAGAGNNLVTPLSALALVAIAGGIALTRRHRLTDE</sequence>
<dbReference type="EMBL" id="BOON01000055">
    <property type="protein sequence ID" value="GII25676.1"/>
    <property type="molecule type" value="Genomic_DNA"/>
</dbReference>
<feature type="region of interest" description="Disordered" evidence="1">
    <location>
        <begin position="44"/>
        <end position="127"/>
    </location>
</feature>
<keyword evidence="2" id="KW-0472">Membrane</keyword>
<proteinExistence type="predicted"/>
<feature type="transmembrane region" description="Helical" evidence="2">
    <location>
        <begin position="128"/>
        <end position="147"/>
    </location>
</feature>